<proteinExistence type="predicted"/>
<evidence type="ECO:0000313" key="2">
    <source>
        <dbReference type="EMBL" id="VXD20584.1"/>
    </source>
</evidence>
<name>A0A7Z9BT94_9CYAN</name>
<dbReference type="Proteomes" id="UP000182190">
    <property type="component" value="Unassembled WGS sequence"/>
</dbReference>
<dbReference type="PANTHER" id="PTHR37957:SF1">
    <property type="entry name" value="PHYTASE-LIKE DOMAIN-CONTAINING PROTEIN"/>
    <property type="match status" value="1"/>
</dbReference>
<dbReference type="Pfam" id="PF13449">
    <property type="entry name" value="Phytase-like"/>
    <property type="match status" value="1"/>
</dbReference>
<gene>
    <name evidence="2" type="ORF">PL9631_520021</name>
</gene>
<feature type="domain" description="Phytase-like" evidence="1">
    <location>
        <begin position="47"/>
        <end position="346"/>
    </location>
</feature>
<dbReference type="SUPFAM" id="SSF82171">
    <property type="entry name" value="DPP6 N-terminal domain-like"/>
    <property type="match status" value="1"/>
</dbReference>
<dbReference type="EMBL" id="CZCS02000193">
    <property type="protein sequence ID" value="VXD20584.1"/>
    <property type="molecule type" value="Genomic_DNA"/>
</dbReference>
<organism evidence="2 3">
    <name type="scientific">Planktothrix paucivesiculata PCC 9631</name>
    <dbReference type="NCBI Taxonomy" id="671071"/>
    <lineage>
        <taxon>Bacteria</taxon>
        <taxon>Bacillati</taxon>
        <taxon>Cyanobacteriota</taxon>
        <taxon>Cyanophyceae</taxon>
        <taxon>Oscillatoriophycideae</taxon>
        <taxon>Oscillatoriales</taxon>
        <taxon>Microcoleaceae</taxon>
        <taxon>Planktothrix</taxon>
    </lineage>
</organism>
<dbReference type="AlphaFoldDB" id="A0A7Z9BT94"/>
<protein>
    <recommendedName>
        <fullName evidence="1">Phytase-like domain-containing protein</fullName>
    </recommendedName>
</protein>
<evidence type="ECO:0000259" key="1">
    <source>
        <dbReference type="Pfam" id="PF13449"/>
    </source>
</evidence>
<dbReference type="InterPro" id="IPR027372">
    <property type="entry name" value="Phytase-like_dom"/>
</dbReference>
<evidence type="ECO:0000313" key="3">
    <source>
        <dbReference type="Proteomes" id="UP000182190"/>
    </source>
</evidence>
<accession>A0A7Z9BT94</accession>
<comment type="caution">
    <text evidence="2">The sequence shown here is derived from an EMBL/GenBank/DDBJ whole genome shotgun (WGS) entry which is preliminary data.</text>
</comment>
<dbReference type="PANTHER" id="PTHR37957">
    <property type="entry name" value="BLR7070 PROTEIN"/>
    <property type="match status" value="1"/>
</dbReference>
<sequence length="366" mass="40476">MVLGCSFVFLTACSVPQVSAESRIFVDLSLNFLGKYELSKSLIFNDQPVGNFSSLTYKIPGYGSPTDEGIRFYGLTDASAKIQTIKFDLNPSGSMNLQDISLENSTILKNQQNQPLSDTNIYPDSIAFSPRNSVFISTKTLEKSELTPSIAEYDLTTGQLKNTVPLSSFYLPQFNDSEQIRGIEPQFGFKGLTISPDGFSPDGRDPFRLFTVTEKPLIQDRDPEDETKLRLLHYVIADRASFLVSETLYLLDKTSQKLVNIVAGQSGIFLSLEQSGDSGKIYQLFTGDATDTSRIASLKGDLSKIQPVRKKLLLDLQDIGITVPNLTGMTLGSRLPDGSQSLVILNHQNDGTEFFLFSLRSDNIRD</sequence>
<reference evidence="2" key="1">
    <citation type="submission" date="2019-10" db="EMBL/GenBank/DDBJ databases">
        <authorList>
            <consortium name="Genoscope - CEA"/>
            <person name="William W."/>
        </authorList>
    </citation>
    <scope>NUCLEOTIDE SEQUENCE [LARGE SCALE GENOMIC DNA]</scope>
    <source>
        <strain evidence="2">BBR_PRJEB10994</strain>
    </source>
</reference>
<keyword evidence="3" id="KW-1185">Reference proteome</keyword>